<keyword evidence="3" id="KW-0378">Hydrolase</keyword>
<evidence type="ECO:0000256" key="2">
    <source>
        <dbReference type="ARBA" id="ARBA00022763"/>
    </source>
</evidence>
<keyword evidence="2" id="KW-0227">DNA damage</keyword>
<feature type="domain" description="Helicase C-terminal" evidence="10">
    <location>
        <begin position="521"/>
        <end position="694"/>
    </location>
</feature>
<dbReference type="SUPFAM" id="SSF52540">
    <property type="entry name" value="P-loop containing nucleoside triphosphate hydrolases"/>
    <property type="match status" value="2"/>
</dbReference>
<evidence type="ECO:0000256" key="3">
    <source>
        <dbReference type="ARBA" id="ARBA00022801"/>
    </source>
</evidence>
<feature type="region of interest" description="Disordered" evidence="8">
    <location>
        <begin position="1"/>
        <end position="47"/>
    </location>
</feature>
<keyword evidence="1" id="KW-0547">Nucleotide-binding</keyword>
<keyword evidence="7" id="KW-0234">DNA repair</keyword>
<evidence type="ECO:0000259" key="9">
    <source>
        <dbReference type="PROSITE" id="PS51192"/>
    </source>
</evidence>
<dbReference type="PANTHER" id="PTHR47964">
    <property type="entry name" value="ATP-DEPENDENT DNA HELICASE HOMOLOG RECG, CHLOROPLASTIC"/>
    <property type="match status" value="1"/>
</dbReference>
<evidence type="ECO:0000256" key="6">
    <source>
        <dbReference type="ARBA" id="ARBA00023125"/>
    </source>
</evidence>
<dbReference type="Gene3D" id="2.40.50.140">
    <property type="entry name" value="Nucleic acid-binding proteins"/>
    <property type="match status" value="1"/>
</dbReference>
<dbReference type="SMART" id="SM00490">
    <property type="entry name" value="HELICc"/>
    <property type="match status" value="1"/>
</dbReference>
<reference evidence="12" key="1">
    <citation type="journal article" date="2019" name="Int. J. Syst. Evol. Microbiol.">
        <title>The Global Catalogue of Microorganisms (GCM) 10K type strain sequencing project: providing services to taxonomists for standard genome sequencing and annotation.</title>
        <authorList>
            <consortium name="The Broad Institute Genomics Platform"/>
            <consortium name="The Broad Institute Genome Sequencing Center for Infectious Disease"/>
            <person name="Wu L."/>
            <person name="Ma J."/>
        </authorList>
    </citation>
    <scope>NUCLEOTIDE SEQUENCE [LARGE SCALE GENOMIC DNA]</scope>
    <source>
        <strain evidence="12">JCM 14546</strain>
    </source>
</reference>
<dbReference type="PROSITE" id="PS51192">
    <property type="entry name" value="HELICASE_ATP_BIND_1"/>
    <property type="match status" value="1"/>
</dbReference>
<feature type="domain" description="Helicase ATP-binding" evidence="9">
    <location>
        <begin position="321"/>
        <end position="495"/>
    </location>
</feature>
<dbReference type="InterPro" id="IPR001650">
    <property type="entry name" value="Helicase_C-like"/>
</dbReference>
<dbReference type="InterPro" id="IPR047112">
    <property type="entry name" value="RecG/Mfd"/>
</dbReference>
<evidence type="ECO:0000256" key="1">
    <source>
        <dbReference type="ARBA" id="ARBA00022741"/>
    </source>
</evidence>
<dbReference type="InterPro" id="IPR027417">
    <property type="entry name" value="P-loop_NTPase"/>
</dbReference>
<dbReference type="CDD" id="cd17992">
    <property type="entry name" value="DEXHc_RecG"/>
    <property type="match status" value="1"/>
</dbReference>
<dbReference type="Pfam" id="PF17191">
    <property type="entry name" value="RecG_wedge"/>
    <property type="match status" value="1"/>
</dbReference>
<evidence type="ECO:0000256" key="7">
    <source>
        <dbReference type="ARBA" id="ARBA00023204"/>
    </source>
</evidence>
<evidence type="ECO:0000256" key="5">
    <source>
        <dbReference type="ARBA" id="ARBA00022840"/>
    </source>
</evidence>
<dbReference type="Gene3D" id="3.40.50.300">
    <property type="entry name" value="P-loop containing nucleotide triphosphate hydrolases"/>
    <property type="match status" value="2"/>
</dbReference>
<dbReference type="CDD" id="cd04488">
    <property type="entry name" value="RecG_wedge_OBF"/>
    <property type="match status" value="1"/>
</dbReference>
<dbReference type="Proteomes" id="UP001500755">
    <property type="component" value="Unassembled WGS sequence"/>
</dbReference>
<evidence type="ECO:0000256" key="4">
    <source>
        <dbReference type="ARBA" id="ARBA00022806"/>
    </source>
</evidence>
<dbReference type="Pfam" id="PF00271">
    <property type="entry name" value="Helicase_C"/>
    <property type="match status" value="1"/>
</dbReference>
<protein>
    <submittedName>
        <fullName evidence="11">ATP-dependent DNA helicase RecG</fullName>
    </submittedName>
</protein>
<dbReference type="PANTHER" id="PTHR47964:SF1">
    <property type="entry name" value="ATP-DEPENDENT DNA HELICASE HOMOLOG RECG, CHLOROPLASTIC"/>
    <property type="match status" value="1"/>
</dbReference>
<keyword evidence="5" id="KW-0067">ATP-binding</keyword>
<dbReference type="EMBL" id="BAAANO010000001">
    <property type="protein sequence ID" value="GAA1997126.1"/>
    <property type="molecule type" value="Genomic_DNA"/>
</dbReference>
<evidence type="ECO:0000313" key="12">
    <source>
        <dbReference type="Proteomes" id="UP001500755"/>
    </source>
</evidence>
<dbReference type="InterPro" id="IPR011545">
    <property type="entry name" value="DEAD/DEAH_box_helicase_dom"/>
</dbReference>
<dbReference type="PROSITE" id="PS51194">
    <property type="entry name" value="HELICASE_CTER"/>
    <property type="match status" value="1"/>
</dbReference>
<keyword evidence="6" id="KW-0238">DNA-binding</keyword>
<keyword evidence="4 11" id="KW-0347">Helicase</keyword>
<feature type="compositionally biased region" description="Basic and acidic residues" evidence="8">
    <location>
        <begin position="1"/>
        <end position="17"/>
    </location>
</feature>
<feature type="compositionally biased region" description="Low complexity" evidence="8">
    <location>
        <begin position="18"/>
        <end position="27"/>
    </location>
</feature>
<evidence type="ECO:0000259" key="10">
    <source>
        <dbReference type="PROSITE" id="PS51194"/>
    </source>
</evidence>
<organism evidence="11 12">
    <name type="scientific">Brevibacterium samyangense</name>
    <dbReference type="NCBI Taxonomy" id="366888"/>
    <lineage>
        <taxon>Bacteria</taxon>
        <taxon>Bacillati</taxon>
        <taxon>Actinomycetota</taxon>
        <taxon>Actinomycetes</taxon>
        <taxon>Micrococcales</taxon>
        <taxon>Brevibacteriaceae</taxon>
        <taxon>Brevibacterium</taxon>
    </lineage>
</organism>
<accession>A0ABP5EFW5</accession>
<dbReference type="RefSeq" id="WP_344305853.1">
    <property type="nucleotide sequence ID" value="NZ_BAAANO010000001.1"/>
</dbReference>
<dbReference type="GO" id="GO:0004386">
    <property type="term" value="F:helicase activity"/>
    <property type="evidence" value="ECO:0007669"/>
    <property type="project" value="UniProtKB-KW"/>
</dbReference>
<dbReference type="InterPro" id="IPR012340">
    <property type="entry name" value="NA-bd_OB-fold"/>
</dbReference>
<gene>
    <name evidence="11" type="primary">recG</name>
    <name evidence="11" type="ORF">GCM10009755_00180</name>
</gene>
<comment type="caution">
    <text evidence="11">The sequence shown here is derived from an EMBL/GenBank/DDBJ whole genome shotgun (WGS) entry which is preliminary data.</text>
</comment>
<sequence>MSPARKGEDPDPQKKGPADGTAGAKGAAGRKRTRKKAEPEGKPRMLGTPVKRLISRKRDLQDLAGLGIHTVDDAFRYFPRTYIHPGRLTNLADLQPGENVVVQATFVSLENRPMKTRKGWITTLTLSDGMSDIEVTFFNQPWLEQQLRPGQPLVLTGQVTEFRGRPQLTSPQWLNRNEKNEYTEEELTKPIPVYRASKRINSFRVWRLISTLLDLAVHDLEYDPLPEEIRTRFALPTYREALERVHRPQDSAEPESTEERWKIEEAFALQAELISRKKRHVQKKAQRLRGLDDGVLAAFDADLPYALTGSQKKAGEEIAADLLKRTPMNRLLHGDVGSGKTLVALRAMLQAVDSGVQAAFLAPTEVLAVQHLRSLEAQLGARAVGPTPVPEPGTVRLGLLTGSMSTKDRKRVLLDLQTGQIDIVVGTHALLSETTGFLALGLVVVDEQHRFGVRQREALRAKGEVLTPHMLVMTATPIPRTVAMTVFGDLDVTTLTDMPGGGKDIRTHAFSYRSHPTWMDRVVQVLGEAVDRGEQCFVVASRIDTQEFVEATEETPEVPHLAGLEELAWTLRRGPLADARFEILHGRMDAEEKDRIMRAFRDREFDVLVATTVIEVGIDVPNAKTILVYDADRFGVAQLHQLRGRVGRDGSPATCFLVTGQFSGSESMERLEKVASTLDGFVLAEYDLETRREGDVLGRAQWGGASSLKYLSVMHDQHIIESARAAAQEWVELDPDISAYPPLRDYISTLLVDEDEDWIEAS</sequence>
<dbReference type="InterPro" id="IPR033454">
    <property type="entry name" value="RecG_wedge"/>
</dbReference>
<evidence type="ECO:0000256" key="8">
    <source>
        <dbReference type="SAM" id="MobiDB-lite"/>
    </source>
</evidence>
<dbReference type="Pfam" id="PF00270">
    <property type="entry name" value="DEAD"/>
    <property type="match status" value="1"/>
</dbReference>
<evidence type="ECO:0000313" key="11">
    <source>
        <dbReference type="EMBL" id="GAA1997126.1"/>
    </source>
</evidence>
<keyword evidence="12" id="KW-1185">Reference proteome</keyword>
<dbReference type="InterPro" id="IPR014001">
    <property type="entry name" value="Helicase_ATP-bd"/>
</dbReference>
<proteinExistence type="predicted"/>
<dbReference type="SMART" id="SM00487">
    <property type="entry name" value="DEXDc"/>
    <property type="match status" value="1"/>
</dbReference>
<dbReference type="SUPFAM" id="SSF50249">
    <property type="entry name" value="Nucleic acid-binding proteins"/>
    <property type="match status" value="1"/>
</dbReference>
<name>A0ABP5EFW5_9MICO</name>